<dbReference type="CDD" id="cd11415">
    <property type="entry name" value="bHLH_TS_FERD3L_NATO3"/>
    <property type="match status" value="1"/>
</dbReference>
<dbReference type="InterPro" id="IPR011598">
    <property type="entry name" value="bHLH_dom"/>
</dbReference>
<evidence type="ECO:0000256" key="5">
    <source>
        <dbReference type="SAM" id="MobiDB-lite"/>
    </source>
</evidence>
<feature type="region of interest" description="Disordered" evidence="5">
    <location>
        <begin position="50"/>
        <end position="79"/>
    </location>
</feature>
<reference evidence="7 8" key="1">
    <citation type="submission" date="2020-08" db="EMBL/GenBank/DDBJ databases">
        <title>Aphidius gifuensis genome sequencing and assembly.</title>
        <authorList>
            <person name="Du Z."/>
        </authorList>
    </citation>
    <scope>NUCLEOTIDE SEQUENCE [LARGE SCALE GENOMIC DNA]</scope>
    <source>
        <strain evidence="7">YNYX2018</strain>
        <tissue evidence="7">Adults</tissue>
    </source>
</reference>
<dbReference type="OrthoDB" id="6375462at2759"/>
<dbReference type="PANTHER" id="PTHR23349:SF63">
    <property type="entry name" value="FER3-LIKE PROTEIN"/>
    <property type="match status" value="1"/>
</dbReference>
<keyword evidence="4" id="KW-0539">Nucleus</keyword>
<dbReference type="PANTHER" id="PTHR23349">
    <property type="entry name" value="BASIC HELIX-LOOP-HELIX TRANSCRIPTION FACTOR, TWIST"/>
    <property type="match status" value="1"/>
</dbReference>
<protein>
    <recommendedName>
        <fullName evidence="6">BHLH domain-containing protein</fullName>
    </recommendedName>
</protein>
<dbReference type="GO" id="GO:0000981">
    <property type="term" value="F:DNA-binding transcription factor activity, RNA polymerase II-specific"/>
    <property type="evidence" value="ECO:0007669"/>
    <property type="project" value="TreeGrafter"/>
</dbReference>
<keyword evidence="1" id="KW-0805">Transcription regulation</keyword>
<evidence type="ECO:0000313" key="8">
    <source>
        <dbReference type="Proteomes" id="UP000639338"/>
    </source>
</evidence>
<gene>
    <name evidence="7" type="ORF">HCN44_002012</name>
</gene>
<keyword evidence="3" id="KW-0804">Transcription</keyword>
<dbReference type="InterPro" id="IPR050283">
    <property type="entry name" value="E-box_TF_Regulators"/>
</dbReference>
<dbReference type="FunFam" id="4.10.280.10:FF:000035">
    <property type="entry name" value="Pancreas-specific transcription factor 1a"/>
    <property type="match status" value="1"/>
</dbReference>
<evidence type="ECO:0000256" key="2">
    <source>
        <dbReference type="ARBA" id="ARBA00023125"/>
    </source>
</evidence>
<dbReference type="SMART" id="SM00353">
    <property type="entry name" value="HLH"/>
    <property type="match status" value="1"/>
</dbReference>
<proteinExistence type="predicted"/>
<evidence type="ECO:0000259" key="6">
    <source>
        <dbReference type="PROSITE" id="PS50888"/>
    </source>
</evidence>
<evidence type="ECO:0000256" key="3">
    <source>
        <dbReference type="ARBA" id="ARBA00023163"/>
    </source>
</evidence>
<comment type="caution">
    <text evidence="7">The sequence shown here is derived from an EMBL/GenBank/DDBJ whole genome shotgun (WGS) entry which is preliminary data.</text>
</comment>
<dbReference type="Gene3D" id="4.10.280.10">
    <property type="entry name" value="Helix-loop-helix DNA-binding domain"/>
    <property type="match status" value="1"/>
</dbReference>
<dbReference type="GO" id="GO:0046983">
    <property type="term" value="F:protein dimerization activity"/>
    <property type="evidence" value="ECO:0007669"/>
    <property type="project" value="InterPro"/>
</dbReference>
<dbReference type="SUPFAM" id="SSF47459">
    <property type="entry name" value="HLH, helix-loop-helix DNA-binding domain"/>
    <property type="match status" value="1"/>
</dbReference>
<accession>A0A835CXB6</accession>
<dbReference type="GO" id="GO:0000977">
    <property type="term" value="F:RNA polymerase II transcription regulatory region sequence-specific DNA binding"/>
    <property type="evidence" value="ECO:0007669"/>
    <property type="project" value="TreeGrafter"/>
</dbReference>
<evidence type="ECO:0000256" key="1">
    <source>
        <dbReference type="ARBA" id="ARBA00023015"/>
    </source>
</evidence>
<dbReference type="Pfam" id="PF00010">
    <property type="entry name" value="HLH"/>
    <property type="match status" value="1"/>
</dbReference>
<evidence type="ECO:0000256" key="4">
    <source>
        <dbReference type="ARBA" id="ARBA00023242"/>
    </source>
</evidence>
<dbReference type="InterPro" id="IPR036638">
    <property type="entry name" value="HLH_DNA-bd_sf"/>
</dbReference>
<keyword evidence="8" id="KW-1185">Reference proteome</keyword>
<dbReference type="AlphaFoldDB" id="A0A835CXB6"/>
<keyword evidence="2" id="KW-0238">DNA-binding</keyword>
<feature type="domain" description="BHLH" evidence="6">
    <location>
        <begin position="76"/>
        <end position="128"/>
    </location>
</feature>
<evidence type="ECO:0000313" key="7">
    <source>
        <dbReference type="EMBL" id="KAF7996380.1"/>
    </source>
</evidence>
<dbReference type="GO" id="GO:0032502">
    <property type="term" value="P:developmental process"/>
    <property type="evidence" value="ECO:0007669"/>
    <property type="project" value="TreeGrafter"/>
</dbReference>
<sequence>MSQYMTGDMGSYPMWDSSVLYPTPSQSHPHVNDHVNGLYRQPCALLHQSRYSPNARLPNQPTSTTKKPRRRVASVSQRRAANIRERRRMFNLNEAFDKLRKKVPTFAYEKRLSRIETLRLAITYIAFMGELLGIDGSNPKTDYISREYYLPN</sequence>
<dbReference type="EMBL" id="JACMRX010000001">
    <property type="protein sequence ID" value="KAF7996380.1"/>
    <property type="molecule type" value="Genomic_DNA"/>
</dbReference>
<organism evidence="7 8">
    <name type="scientific">Aphidius gifuensis</name>
    <name type="common">Parasitoid wasp</name>
    <dbReference type="NCBI Taxonomy" id="684658"/>
    <lineage>
        <taxon>Eukaryota</taxon>
        <taxon>Metazoa</taxon>
        <taxon>Ecdysozoa</taxon>
        <taxon>Arthropoda</taxon>
        <taxon>Hexapoda</taxon>
        <taxon>Insecta</taxon>
        <taxon>Pterygota</taxon>
        <taxon>Neoptera</taxon>
        <taxon>Endopterygota</taxon>
        <taxon>Hymenoptera</taxon>
        <taxon>Apocrita</taxon>
        <taxon>Ichneumonoidea</taxon>
        <taxon>Braconidae</taxon>
        <taxon>Aphidiinae</taxon>
        <taxon>Aphidius</taxon>
    </lineage>
</organism>
<name>A0A835CXB6_APHGI</name>
<feature type="compositionally biased region" description="Polar residues" evidence="5">
    <location>
        <begin position="50"/>
        <end position="65"/>
    </location>
</feature>
<dbReference type="PROSITE" id="PS50888">
    <property type="entry name" value="BHLH"/>
    <property type="match status" value="1"/>
</dbReference>
<dbReference type="Proteomes" id="UP000639338">
    <property type="component" value="Unassembled WGS sequence"/>
</dbReference>